<proteinExistence type="predicted"/>
<dbReference type="EMBL" id="VSSQ01102702">
    <property type="protein sequence ID" value="MPN43951.1"/>
    <property type="molecule type" value="Genomic_DNA"/>
</dbReference>
<comment type="caution">
    <text evidence="1">The sequence shown here is derived from an EMBL/GenBank/DDBJ whole genome shotgun (WGS) entry which is preliminary data.</text>
</comment>
<name>A0A645HY33_9ZZZZ</name>
<evidence type="ECO:0000313" key="1">
    <source>
        <dbReference type="EMBL" id="MPN43951.1"/>
    </source>
</evidence>
<dbReference type="AlphaFoldDB" id="A0A645HY33"/>
<protein>
    <submittedName>
        <fullName evidence="1">Uncharacterized protein</fullName>
    </submittedName>
</protein>
<reference evidence="1" key="1">
    <citation type="submission" date="2019-08" db="EMBL/GenBank/DDBJ databases">
        <authorList>
            <person name="Kucharzyk K."/>
            <person name="Murdoch R.W."/>
            <person name="Higgins S."/>
            <person name="Loffler F."/>
        </authorList>
    </citation>
    <scope>NUCLEOTIDE SEQUENCE</scope>
</reference>
<gene>
    <name evidence="1" type="ORF">SDC9_191512</name>
</gene>
<accession>A0A645HY33</accession>
<organism evidence="1">
    <name type="scientific">bioreactor metagenome</name>
    <dbReference type="NCBI Taxonomy" id="1076179"/>
    <lineage>
        <taxon>unclassified sequences</taxon>
        <taxon>metagenomes</taxon>
        <taxon>ecological metagenomes</taxon>
    </lineage>
</organism>
<sequence>MHDLYYFRHYITELQNPNIAAFFKRWGAKGYGLFWYITERLFDDPASMLPYSKEMIRDLSKATKISRVKVRLMLIDMSALRLLNINKNTITCDRVENEIKEVIKSKNRRKNI</sequence>